<proteinExistence type="inferred from homology"/>
<dbReference type="Gene3D" id="3.40.720.10">
    <property type="entry name" value="Alkaline Phosphatase, subunit A"/>
    <property type="match status" value="1"/>
</dbReference>
<evidence type="ECO:0000313" key="4">
    <source>
        <dbReference type="Proteomes" id="UP000236333"/>
    </source>
</evidence>
<dbReference type="PANTHER" id="PTHR43108">
    <property type="entry name" value="N-ACETYLGLUCOSAMINE-6-SULFATASE FAMILY MEMBER"/>
    <property type="match status" value="1"/>
</dbReference>
<feature type="non-terminal residue" evidence="3">
    <location>
        <position position="168"/>
    </location>
</feature>
<sequence length="168" mass="18289">ENNTVVVFTSDNGFKLGNHNMAQEKFTFYEEDVRVPLLMAGPGIPRGVFVPEVAAAMTDLSATVAAIAGLADPRIPRATWAHLTGYVIFCNPKVQAGAVRQLFDLGRDPVELVNKYVEPLTGVTRRLVDRLDAVLSVLAYCSGRTCHYPFSVIHPDGRYGTKGPPRCG</sequence>
<protein>
    <submittedName>
        <fullName evidence="3">Arylsulfatase</fullName>
    </submittedName>
</protein>
<accession>A0A2J7ZHV3</accession>
<feature type="domain" description="Sulfatase N-terminal" evidence="2">
    <location>
        <begin position="2"/>
        <end position="69"/>
    </location>
</feature>
<dbReference type="GO" id="GO:0005539">
    <property type="term" value="F:glycosaminoglycan binding"/>
    <property type="evidence" value="ECO:0007669"/>
    <property type="project" value="TreeGrafter"/>
</dbReference>
<dbReference type="PANTHER" id="PTHR43108:SF8">
    <property type="entry name" value="SD21168P"/>
    <property type="match status" value="1"/>
</dbReference>
<dbReference type="InterPro" id="IPR017850">
    <property type="entry name" value="Alkaline_phosphatase_core_sf"/>
</dbReference>
<dbReference type="InterPro" id="IPR000917">
    <property type="entry name" value="Sulfatase_N"/>
</dbReference>
<feature type="non-terminal residue" evidence="3">
    <location>
        <position position="1"/>
    </location>
</feature>
<dbReference type="AlphaFoldDB" id="A0A2J7ZHV3"/>
<evidence type="ECO:0000259" key="2">
    <source>
        <dbReference type="Pfam" id="PF00884"/>
    </source>
</evidence>
<dbReference type="EMBL" id="PGGS01002113">
    <property type="protein sequence ID" value="PNG99809.1"/>
    <property type="molecule type" value="Genomic_DNA"/>
</dbReference>
<dbReference type="GO" id="GO:0008449">
    <property type="term" value="F:N-acetylglucosamine-6-sulfatase activity"/>
    <property type="evidence" value="ECO:0007669"/>
    <property type="project" value="TreeGrafter"/>
</dbReference>
<dbReference type="SUPFAM" id="SSF53649">
    <property type="entry name" value="Alkaline phosphatase-like"/>
    <property type="match status" value="1"/>
</dbReference>
<reference evidence="3 4" key="1">
    <citation type="journal article" date="2017" name="Mol. Biol. Evol.">
        <title>The 4-celled Tetrabaena socialis nuclear genome reveals the essential components for genetic control of cell number at the origin of multicellularity in the volvocine lineage.</title>
        <authorList>
            <person name="Featherston J."/>
            <person name="Arakaki Y."/>
            <person name="Hanschen E.R."/>
            <person name="Ferris P.J."/>
            <person name="Michod R.E."/>
            <person name="Olson B.J.S.C."/>
            <person name="Nozaki H."/>
            <person name="Durand P.M."/>
        </authorList>
    </citation>
    <scope>NUCLEOTIDE SEQUENCE [LARGE SCALE GENOMIC DNA]</scope>
    <source>
        <strain evidence="3 4">NIES-571</strain>
    </source>
</reference>
<comment type="similarity">
    <text evidence="1">Belongs to the sulfatase family.</text>
</comment>
<name>A0A2J7ZHV3_9CHLO</name>
<organism evidence="3 4">
    <name type="scientific">Tetrabaena socialis</name>
    <dbReference type="NCBI Taxonomy" id="47790"/>
    <lineage>
        <taxon>Eukaryota</taxon>
        <taxon>Viridiplantae</taxon>
        <taxon>Chlorophyta</taxon>
        <taxon>core chlorophytes</taxon>
        <taxon>Chlorophyceae</taxon>
        <taxon>CS clade</taxon>
        <taxon>Chlamydomonadales</taxon>
        <taxon>Tetrabaenaceae</taxon>
        <taxon>Tetrabaena</taxon>
    </lineage>
</organism>
<dbReference type="Pfam" id="PF00884">
    <property type="entry name" value="Sulfatase"/>
    <property type="match status" value="1"/>
</dbReference>
<evidence type="ECO:0000313" key="3">
    <source>
        <dbReference type="EMBL" id="PNG99809.1"/>
    </source>
</evidence>
<dbReference type="Proteomes" id="UP000236333">
    <property type="component" value="Unassembled WGS sequence"/>
</dbReference>
<gene>
    <name evidence="3" type="ORF">TSOC_014401</name>
</gene>
<comment type="caution">
    <text evidence="3">The sequence shown here is derived from an EMBL/GenBank/DDBJ whole genome shotgun (WGS) entry which is preliminary data.</text>
</comment>
<evidence type="ECO:0000256" key="1">
    <source>
        <dbReference type="ARBA" id="ARBA00008779"/>
    </source>
</evidence>
<keyword evidence="4" id="KW-1185">Reference proteome</keyword>
<dbReference type="OrthoDB" id="96314at2759"/>